<organism evidence="3 5">
    <name type="scientific">Plasmodiophora brassicae</name>
    <name type="common">Clubroot disease agent</name>
    <dbReference type="NCBI Taxonomy" id="37360"/>
    <lineage>
        <taxon>Eukaryota</taxon>
        <taxon>Sar</taxon>
        <taxon>Rhizaria</taxon>
        <taxon>Endomyxa</taxon>
        <taxon>Phytomyxea</taxon>
        <taxon>Plasmodiophorida</taxon>
        <taxon>Plasmodiophoridae</taxon>
        <taxon>Plasmodiophora</taxon>
    </lineage>
</organism>
<evidence type="ECO:0000313" key="4">
    <source>
        <dbReference type="EMBL" id="SPR01885.1"/>
    </source>
</evidence>
<feature type="transmembrane region" description="Helical" evidence="1">
    <location>
        <begin position="400"/>
        <end position="425"/>
    </location>
</feature>
<keyword evidence="1" id="KW-0812">Transmembrane</keyword>
<evidence type="ECO:0000313" key="5">
    <source>
        <dbReference type="Proteomes" id="UP000039324"/>
    </source>
</evidence>
<protein>
    <recommendedName>
        <fullName evidence="7">TRP C-terminal domain-containing protein</fullName>
    </recommendedName>
</protein>
<evidence type="ECO:0008006" key="7">
    <source>
        <dbReference type="Google" id="ProtNLM"/>
    </source>
</evidence>
<keyword evidence="1" id="KW-0472">Membrane</keyword>
<sequence length="512" mass="55918">MGASSPWVHLALWITAAASCSSARLTTRPIANTTGCLGSASCATDQVSGVVAVAHGTSIATTVIVPTSSLTSFVSSTHPGSTTTTSVLVAASSLWHLIDYVQGAVVLASFNVTLPSQYRMSITEMGWITGMQTPMLASSLATMTRSVRLSTGSSASFPQGEHSYPLNWIANDMQIDAQNVCFYVVLLNCFVLIFAFAGIVVWRVSLLLATSLLGPRPLATKIRQYHMSLVPLSSALLEWAFRIELFFFQPVLLSCGLHVQYTDDSIGVQTLCYFMIINMSTMFIAFVYYSIAHNGSHAALVPALITDYRDGASYFLVVKVVCKGLDALLTCLLTRYPVTQVYTSFGVRMVYALLFSWYRPMREKVDTYVGVPIVWANCANVMVISLFLETSSSNGKLEEIATDAIIVHIIIIITLLVIRSVYAVWSLNVWIRSIQIERFAKEPSKPMHMATMPVGGHNTTGTRAQIMPTIQTATTMQTHATMTQFSNATLYQPVGATYGEPPTLPKTHKSFN</sequence>
<evidence type="ECO:0000256" key="1">
    <source>
        <dbReference type="SAM" id="Phobius"/>
    </source>
</evidence>
<evidence type="ECO:0000313" key="6">
    <source>
        <dbReference type="Proteomes" id="UP000290189"/>
    </source>
</evidence>
<dbReference type="EMBL" id="CDSF01000077">
    <property type="protein sequence ID" value="CEO96936.1"/>
    <property type="molecule type" value="Genomic_DNA"/>
</dbReference>
<dbReference type="AlphaFoldDB" id="A0A0G4INW6"/>
<dbReference type="Proteomes" id="UP000039324">
    <property type="component" value="Unassembled WGS sequence"/>
</dbReference>
<feature type="transmembrane region" description="Helical" evidence="1">
    <location>
        <begin position="229"/>
        <end position="248"/>
    </location>
</feature>
<name>A0A0G4INW6_PLABS</name>
<feature type="signal peptide" evidence="2">
    <location>
        <begin position="1"/>
        <end position="23"/>
    </location>
</feature>
<keyword evidence="4" id="KW-0496">Mitochondrion</keyword>
<feature type="transmembrane region" description="Helical" evidence="1">
    <location>
        <begin position="341"/>
        <end position="358"/>
    </location>
</feature>
<geneLocation type="mitochondrion" evidence="4"/>
<keyword evidence="1" id="KW-1133">Transmembrane helix</keyword>
<evidence type="ECO:0000313" key="3">
    <source>
        <dbReference type="EMBL" id="CEO96936.1"/>
    </source>
</evidence>
<evidence type="ECO:0000256" key="2">
    <source>
        <dbReference type="SAM" id="SignalP"/>
    </source>
</evidence>
<feature type="transmembrane region" description="Helical" evidence="1">
    <location>
        <begin position="182"/>
        <end position="208"/>
    </location>
</feature>
<dbReference type="PANTHER" id="PTHR31145">
    <property type="entry name" value="INTEGRAL MEMBRANE PROTEIN (AFU_ORTHOLOGUE AFUA_7G01610)"/>
    <property type="match status" value="1"/>
</dbReference>
<feature type="transmembrane region" description="Helical" evidence="1">
    <location>
        <begin position="268"/>
        <end position="291"/>
    </location>
</feature>
<feature type="transmembrane region" description="Helical" evidence="1">
    <location>
        <begin position="365"/>
        <end position="388"/>
    </location>
</feature>
<dbReference type="PANTHER" id="PTHR31145:SF2">
    <property type="entry name" value="FLAVIN CARRIER PROTEIN 2"/>
    <property type="match status" value="1"/>
</dbReference>
<proteinExistence type="predicted"/>
<keyword evidence="5" id="KW-1185">Reference proteome</keyword>
<dbReference type="EMBL" id="OVEO01000019">
    <property type="protein sequence ID" value="SPR01885.1"/>
    <property type="molecule type" value="Genomic_DNA"/>
</dbReference>
<dbReference type="Proteomes" id="UP000290189">
    <property type="component" value="Unassembled WGS sequence"/>
</dbReference>
<reference evidence="4 6" key="2">
    <citation type="submission" date="2018-03" db="EMBL/GenBank/DDBJ databases">
        <authorList>
            <person name="Fogelqvist J."/>
        </authorList>
    </citation>
    <scope>NUCLEOTIDE SEQUENCE [LARGE SCALE GENOMIC DNA]</scope>
</reference>
<gene>
    <name evidence="3" type="ORF">PBRA_005540</name>
    <name evidence="4" type="ORF">PLBR_LOCUS9100</name>
</gene>
<feature type="chain" id="PRO_5035990703" description="TRP C-terminal domain-containing protein" evidence="2">
    <location>
        <begin position="24"/>
        <end position="512"/>
    </location>
</feature>
<keyword evidence="2" id="KW-0732">Signal</keyword>
<dbReference type="GO" id="GO:0055085">
    <property type="term" value="P:transmembrane transport"/>
    <property type="evidence" value="ECO:0007669"/>
    <property type="project" value="TreeGrafter"/>
</dbReference>
<accession>A0A0G4INW6</accession>
<dbReference type="GO" id="GO:0016020">
    <property type="term" value="C:membrane"/>
    <property type="evidence" value="ECO:0007669"/>
    <property type="project" value="TreeGrafter"/>
</dbReference>
<reference evidence="3 5" key="1">
    <citation type="submission" date="2015-02" db="EMBL/GenBank/DDBJ databases">
        <authorList>
            <person name="Chooi Y.-H."/>
        </authorList>
    </citation>
    <scope>NUCLEOTIDE SEQUENCE [LARGE SCALE GENOMIC DNA]</scope>
    <source>
        <strain evidence="3">E3</strain>
    </source>
</reference>
<dbReference type="InterPro" id="IPR040241">
    <property type="entry name" value="TRP_Flc/Pkd2-like"/>
</dbReference>